<dbReference type="PANTHER" id="PTHR30069">
    <property type="entry name" value="TONB-DEPENDENT OUTER MEMBRANE RECEPTOR"/>
    <property type="match status" value="1"/>
</dbReference>
<dbReference type="GO" id="GO:0015344">
    <property type="term" value="F:siderophore uptake transmembrane transporter activity"/>
    <property type="evidence" value="ECO:0007669"/>
    <property type="project" value="TreeGrafter"/>
</dbReference>
<dbReference type="InterPro" id="IPR039426">
    <property type="entry name" value="TonB-dep_rcpt-like"/>
</dbReference>
<name>A0A1V1PAK5_9BACT</name>
<accession>A0A1V1PAK5</accession>
<keyword evidence="2" id="KW-0813">Transport</keyword>
<reference evidence="6" key="1">
    <citation type="submission" date="2012-11" db="EMBL/GenBank/DDBJ databases">
        <authorList>
            <person name="Lucero-Rivera Y.E."/>
            <person name="Tovar-Ramirez D."/>
        </authorList>
    </citation>
    <scope>NUCLEOTIDE SEQUENCE [LARGE SCALE GENOMIC DNA]</scope>
    <source>
        <strain evidence="6">Araruama</strain>
    </source>
</reference>
<keyword evidence="2" id="KW-1134">Transmembrane beta strand</keyword>
<dbReference type="EMBL" id="ATBP01000213">
    <property type="protein sequence ID" value="ETR71850.1"/>
    <property type="molecule type" value="Genomic_DNA"/>
</dbReference>
<comment type="subcellular location">
    <subcellularLocation>
        <location evidence="2">Cell outer membrane</location>
        <topology evidence="2">Multi-pass membrane protein</topology>
    </subcellularLocation>
</comment>
<feature type="chain" id="PRO_5010693837" description="TonB-dependent receptor plug domain-containing protein" evidence="3">
    <location>
        <begin position="25"/>
        <end position="215"/>
    </location>
</feature>
<dbReference type="PROSITE" id="PS52016">
    <property type="entry name" value="TONB_DEPENDENT_REC_3"/>
    <property type="match status" value="1"/>
</dbReference>
<keyword evidence="1 3" id="KW-0732">Signal</keyword>
<dbReference type="PANTHER" id="PTHR30069:SF29">
    <property type="entry name" value="HEMOGLOBIN AND HEMOGLOBIN-HAPTOGLOBIN-BINDING PROTEIN 1-RELATED"/>
    <property type="match status" value="1"/>
</dbReference>
<dbReference type="AlphaFoldDB" id="A0A1V1PAK5"/>
<evidence type="ECO:0000256" key="3">
    <source>
        <dbReference type="SAM" id="SignalP"/>
    </source>
</evidence>
<dbReference type="SUPFAM" id="SSF56935">
    <property type="entry name" value="Porins"/>
    <property type="match status" value="1"/>
</dbReference>
<dbReference type="Pfam" id="PF07715">
    <property type="entry name" value="Plug"/>
    <property type="match status" value="1"/>
</dbReference>
<dbReference type="GO" id="GO:0044718">
    <property type="term" value="P:siderophore transmembrane transport"/>
    <property type="evidence" value="ECO:0007669"/>
    <property type="project" value="TreeGrafter"/>
</dbReference>
<feature type="domain" description="TonB-dependent receptor plug" evidence="4">
    <location>
        <begin position="58"/>
        <end position="167"/>
    </location>
</feature>
<proteinExistence type="inferred from homology"/>
<comment type="similarity">
    <text evidence="2">Belongs to the TonB-dependent receptor family.</text>
</comment>
<keyword evidence="2" id="KW-0998">Cell outer membrane</keyword>
<comment type="caution">
    <text evidence="5">The sequence shown here is derived from an EMBL/GenBank/DDBJ whole genome shotgun (WGS) entry which is preliminary data.</text>
</comment>
<organism evidence="5 6">
    <name type="scientific">Candidatus Magnetoglobus multicellularis str. Araruama</name>
    <dbReference type="NCBI Taxonomy" id="890399"/>
    <lineage>
        <taxon>Bacteria</taxon>
        <taxon>Pseudomonadati</taxon>
        <taxon>Thermodesulfobacteriota</taxon>
        <taxon>Desulfobacteria</taxon>
        <taxon>Desulfobacterales</taxon>
        <taxon>Desulfobacteraceae</taxon>
        <taxon>Candidatus Magnetoglobus</taxon>
    </lineage>
</organism>
<evidence type="ECO:0000256" key="1">
    <source>
        <dbReference type="ARBA" id="ARBA00022729"/>
    </source>
</evidence>
<dbReference type="GO" id="GO:0009279">
    <property type="term" value="C:cell outer membrane"/>
    <property type="evidence" value="ECO:0007669"/>
    <property type="project" value="UniProtKB-SubCell"/>
</dbReference>
<evidence type="ECO:0000256" key="2">
    <source>
        <dbReference type="PROSITE-ProRule" id="PRU01360"/>
    </source>
</evidence>
<evidence type="ECO:0000259" key="4">
    <source>
        <dbReference type="Pfam" id="PF07715"/>
    </source>
</evidence>
<evidence type="ECO:0000313" key="5">
    <source>
        <dbReference type="EMBL" id="ETR71850.1"/>
    </source>
</evidence>
<evidence type="ECO:0000313" key="6">
    <source>
        <dbReference type="Proteomes" id="UP000189670"/>
    </source>
</evidence>
<keyword evidence="2" id="KW-0472">Membrane</keyword>
<protein>
    <recommendedName>
        <fullName evidence="4">TonB-dependent receptor plug domain-containing protein</fullName>
    </recommendedName>
</protein>
<dbReference type="InterPro" id="IPR012910">
    <property type="entry name" value="Plug_dom"/>
</dbReference>
<dbReference type="InterPro" id="IPR037066">
    <property type="entry name" value="Plug_dom_sf"/>
</dbReference>
<dbReference type="Proteomes" id="UP000189670">
    <property type="component" value="Unassembled WGS sequence"/>
</dbReference>
<sequence length="215" mass="23828">MKKSTQILLIIMLYIASTSFILNAAESDDLNPDDIFRMSLHEMMSVKVVTSGKKETPVSKIPASVVIITRENIEQYGYQSLEAILENVPGLYAIDDISGYRTTFGVRGFWTGYPRNIIFLVNGVNQTDGLFNYHLLSTFNIPVEAIDRIEVIRGPMSVMYGTGAFFGAINIITNDPKNDNNILSVSMGSQHTIRFATCVSGKEGGYSFHHECGLL</sequence>
<keyword evidence="2" id="KW-0812">Transmembrane</keyword>
<dbReference type="Gene3D" id="2.170.130.10">
    <property type="entry name" value="TonB-dependent receptor, plug domain"/>
    <property type="match status" value="1"/>
</dbReference>
<gene>
    <name evidence="5" type="ORF">OMM_02170</name>
</gene>
<feature type="signal peptide" evidence="3">
    <location>
        <begin position="1"/>
        <end position="24"/>
    </location>
</feature>